<dbReference type="PANTHER" id="PTHR46268:SF6">
    <property type="entry name" value="UNIVERSAL STRESS PROTEIN UP12"/>
    <property type="match status" value="1"/>
</dbReference>
<dbReference type="SUPFAM" id="SSF52402">
    <property type="entry name" value="Adenine nucleotide alpha hydrolases-like"/>
    <property type="match status" value="1"/>
</dbReference>
<dbReference type="AlphaFoldDB" id="A0AA96WJX9"/>
<dbReference type="EMBL" id="CP053586">
    <property type="protein sequence ID" value="WNZ23616.1"/>
    <property type="molecule type" value="Genomic_DNA"/>
</dbReference>
<evidence type="ECO:0000259" key="2">
    <source>
        <dbReference type="Pfam" id="PF00582"/>
    </source>
</evidence>
<gene>
    <name evidence="3" type="ORF">HJG54_12645</name>
</gene>
<reference evidence="3" key="1">
    <citation type="submission" date="2020-05" db="EMBL/GenBank/DDBJ databases">
        <authorList>
            <person name="Zhu T."/>
            <person name="Keshari N."/>
            <person name="Lu X."/>
        </authorList>
    </citation>
    <scope>NUCLEOTIDE SEQUENCE</scope>
    <source>
        <strain evidence="3">NK1-12</strain>
    </source>
</reference>
<protein>
    <submittedName>
        <fullName evidence="3">Universal stress protein</fullName>
    </submittedName>
</protein>
<name>A0AA96WJX9_9CYAN</name>
<evidence type="ECO:0000256" key="1">
    <source>
        <dbReference type="ARBA" id="ARBA00008791"/>
    </source>
</evidence>
<dbReference type="Pfam" id="PF00582">
    <property type="entry name" value="Usp"/>
    <property type="match status" value="1"/>
</dbReference>
<evidence type="ECO:0000313" key="3">
    <source>
        <dbReference type="EMBL" id="WNZ23616.1"/>
    </source>
</evidence>
<dbReference type="PRINTS" id="PR01438">
    <property type="entry name" value="UNVRSLSTRESS"/>
</dbReference>
<accession>A0AA96WJX9</accession>
<dbReference type="RefSeq" id="WP_036005346.1">
    <property type="nucleotide sequence ID" value="NZ_CP053586.1"/>
</dbReference>
<proteinExistence type="inferred from homology"/>
<dbReference type="InterPro" id="IPR014729">
    <property type="entry name" value="Rossmann-like_a/b/a_fold"/>
</dbReference>
<sequence>MFKTVLFPIDQSRESREAVDTVANVVKTYQSKLIILSVVESPQETPPTSAAERTMTSPDAIAELLADAKALFREQGIEAEIVEREGKPAFIICDVADELNADLIIMGCRGLGLTDEGVAESVTNRVINLSPCPVLIVP</sequence>
<dbReference type="InterPro" id="IPR006016">
    <property type="entry name" value="UspA"/>
</dbReference>
<dbReference type="PANTHER" id="PTHR46268">
    <property type="entry name" value="STRESS RESPONSE PROTEIN NHAX"/>
    <property type="match status" value="1"/>
</dbReference>
<dbReference type="InterPro" id="IPR006015">
    <property type="entry name" value="Universal_stress_UspA"/>
</dbReference>
<comment type="similarity">
    <text evidence="1">Belongs to the universal stress protein A family.</text>
</comment>
<organism evidence="3">
    <name type="scientific">Leptolyngbya sp. NK1-12</name>
    <dbReference type="NCBI Taxonomy" id="2547451"/>
    <lineage>
        <taxon>Bacteria</taxon>
        <taxon>Bacillati</taxon>
        <taxon>Cyanobacteriota</taxon>
        <taxon>Cyanophyceae</taxon>
        <taxon>Leptolyngbyales</taxon>
        <taxon>Leptolyngbyaceae</taxon>
        <taxon>Leptolyngbya group</taxon>
        <taxon>Leptolyngbya</taxon>
    </lineage>
</organism>
<dbReference type="CDD" id="cd00293">
    <property type="entry name" value="USP-like"/>
    <property type="match status" value="1"/>
</dbReference>
<feature type="domain" description="UspA" evidence="2">
    <location>
        <begin position="1"/>
        <end position="138"/>
    </location>
</feature>
<dbReference type="Gene3D" id="3.40.50.620">
    <property type="entry name" value="HUPs"/>
    <property type="match status" value="1"/>
</dbReference>